<evidence type="ECO:0000256" key="1">
    <source>
        <dbReference type="ARBA" id="ARBA00004613"/>
    </source>
</evidence>
<gene>
    <name evidence="11" type="ORF">HRJ53_12770</name>
</gene>
<evidence type="ECO:0000256" key="7">
    <source>
        <dbReference type="ARBA" id="ARBA00022833"/>
    </source>
</evidence>
<keyword evidence="4" id="KW-0479">Metal-binding</keyword>
<protein>
    <submittedName>
        <fullName evidence="11">Uncharacterized protein</fullName>
    </submittedName>
</protein>
<reference evidence="11" key="1">
    <citation type="submission" date="2020-06" db="EMBL/GenBank/DDBJ databases">
        <title>Legume-microbial interactions unlock mineral nutrients during tropical forest succession.</title>
        <authorList>
            <person name="Epihov D.Z."/>
        </authorList>
    </citation>
    <scope>NUCLEOTIDE SEQUENCE [LARGE SCALE GENOMIC DNA]</scope>
    <source>
        <strain evidence="11">Pan2503</strain>
    </source>
</reference>
<dbReference type="InterPro" id="IPR039866">
    <property type="entry name" value="CPQ"/>
</dbReference>
<dbReference type="SUPFAM" id="SSF53187">
    <property type="entry name" value="Zn-dependent exopeptidases"/>
    <property type="match status" value="1"/>
</dbReference>
<dbReference type="InterPro" id="IPR046450">
    <property type="entry name" value="PA_dom_sf"/>
</dbReference>
<keyword evidence="6" id="KW-0378">Hydrolase</keyword>
<dbReference type="EMBL" id="JACDQQ010001243">
    <property type="protein sequence ID" value="MBA0085863.1"/>
    <property type="molecule type" value="Genomic_DNA"/>
</dbReference>
<keyword evidence="10" id="KW-0325">Glycoprotein</keyword>
<dbReference type="GO" id="GO:0006508">
    <property type="term" value="P:proteolysis"/>
    <property type="evidence" value="ECO:0007669"/>
    <property type="project" value="UniProtKB-KW"/>
</dbReference>
<keyword evidence="3" id="KW-0645">Protease</keyword>
<dbReference type="GO" id="GO:0070573">
    <property type="term" value="F:metallodipeptidase activity"/>
    <property type="evidence" value="ECO:0007669"/>
    <property type="project" value="InterPro"/>
</dbReference>
<dbReference type="GO" id="GO:0005576">
    <property type="term" value="C:extracellular region"/>
    <property type="evidence" value="ECO:0007669"/>
    <property type="project" value="UniProtKB-SubCell"/>
</dbReference>
<evidence type="ECO:0000256" key="3">
    <source>
        <dbReference type="ARBA" id="ARBA00022670"/>
    </source>
</evidence>
<feature type="non-terminal residue" evidence="11">
    <location>
        <position position="206"/>
    </location>
</feature>
<proteinExistence type="predicted"/>
<evidence type="ECO:0000256" key="5">
    <source>
        <dbReference type="ARBA" id="ARBA00022729"/>
    </source>
</evidence>
<comment type="subcellular location">
    <subcellularLocation>
        <location evidence="1">Secreted</location>
    </subcellularLocation>
</comment>
<name>A0A7V8NQY6_9BACT</name>
<keyword evidence="5" id="KW-0732">Signal</keyword>
<sequence length="206" mass="21812">MNQQLVSSRGGSLLSWTILCLVCFHVSESAASAQLPPVQNPLAPGQNPPAAGCSTTDASSCAQVAAKLLPIVMGPSPIEENLLRLTDEIGGRLTGSPQMAKAVEWAVGAFRAAGVDVHSEKYTLPVTWSEGETRLELLGPMRFSFRLKSTGWSPATPPDGIDSSVVDVGYGTEDDFARAAALKGAILLVHTDIGSTWADLFNEYLR</sequence>
<dbReference type="Proteomes" id="UP000567293">
    <property type="component" value="Unassembled WGS sequence"/>
</dbReference>
<keyword evidence="7" id="KW-0862">Zinc</keyword>
<dbReference type="PANTHER" id="PTHR12053:SF3">
    <property type="entry name" value="CARBOXYPEPTIDASE Q"/>
    <property type="match status" value="1"/>
</dbReference>
<dbReference type="PANTHER" id="PTHR12053">
    <property type="entry name" value="PROTEASE FAMILY M28 PLASMA GLUTAMATE CARBOXYPEPTIDASE-RELATED"/>
    <property type="match status" value="1"/>
</dbReference>
<evidence type="ECO:0000256" key="4">
    <source>
        <dbReference type="ARBA" id="ARBA00022723"/>
    </source>
</evidence>
<evidence type="ECO:0000256" key="10">
    <source>
        <dbReference type="ARBA" id="ARBA00023180"/>
    </source>
</evidence>
<evidence type="ECO:0000256" key="8">
    <source>
        <dbReference type="ARBA" id="ARBA00023049"/>
    </source>
</evidence>
<comment type="caution">
    <text evidence="11">The sequence shown here is derived from an EMBL/GenBank/DDBJ whole genome shotgun (WGS) entry which is preliminary data.</text>
</comment>
<dbReference type="Gene3D" id="3.50.30.30">
    <property type="match status" value="1"/>
</dbReference>
<dbReference type="AlphaFoldDB" id="A0A7V8NQY6"/>
<keyword evidence="12" id="KW-1185">Reference proteome</keyword>
<evidence type="ECO:0000256" key="6">
    <source>
        <dbReference type="ARBA" id="ARBA00022801"/>
    </source>
</evidence>
<dbReference type="GO" id="GO:0046872">
    <property type="term" value="F:metal ion binding"/>
    <property type="evidence" value="ECO:0007669"/>
    <property type="project" value="UniProtKB-KW"/>
</dbReference>
<dbReference type="SUPFAM" id="SSF52025">
    <property type="entry name" value="PA domain"/>
    <property type="match status" value="1"/>
</dbReference>
<evidence type="ECO:0000313" key="12">
    <source>
        <dbReference type="Proteomes" id="UP000567293"/>
    </source>
</evidence>
<keyword evidence="9" id="KW-0865">Zymogen</keyword>
<evidence type="ECO:0000313" key="11">
    <source>
        <dbReference type="EMBL" id="MBA0085863.1"/>
    </source>
</evidence>
<organism evidence="11 12">
    <name type="scientific">Candidatus Acidiferrum panamense</name>
    <dbReference type="NCBI Taxonomy" id="2741543"/>
    <lineage>
        <taxon>Bacteria</taxon>
        <taxon>Pseudomonadati</taxon>
        <taxon>Acidobacteriota</taxon>
        <taxon>Terriglobia</taxon>
        <taxon>Candidatus Acidiferrales</taxon>
        <taxon>Candidatus Acidiferrum</taxon>
    </lineage>
</organism>
<accession>A0A7V8NQY6</accession>
<keyword evidence="8" id="KW-0482">Metalloprotease</keyword>
<evidence type="ECO:0000256" key="2">
    <source>
        <dbReference type="ARBA" id="ARBA00022525"/>
    </source>
</evidence>
<evidence type="ECO:0000256" key="9">
    <source>
        <dbReference type="ARBA" id="ARBA00023145"/>
    </source>
</evidence>
<keyword evidence="2" id="KW-0964">Secreted</keyword>